<dbReference type="AlphaFoldDB" id="A0A5J4UNY4"/>
<reference evidence="1 2" key="1">
    <citation type="submission" date="2019-03" db="EMBL/GenBank/DDBJ databases">
        <title>Single cell metagenomics reveals metabolic interactions within the superorganism composed of flagellate Streblomastix strix and complex community of Bacteroidetes bacteria on its surface.</title>
        <authorList>
            <person name="Treitli S.C."/>
            <person name="Kolisko M."/>
            <person name="Husnik F."/>
            <person name="Keeling P."/>
            <person name="Hampl V."/>
        </authorList>
    </citation>
    <scope>NUCLEOTIDE SEQUENCE [LARGE SCALE GENOMIC DNA]</scope>
    <source>
        <strain evidence="1">ST1C</strain>
    </source>
</reference>
<evidence type="ECO:0000313" key="1">
    <source>
        <dbReference type="EMBL" id="KAA6372138.1"/>
    </source>
</evidence>
<sequence length="126" mass="13877">MQYQQIAGEEAQVFHALGETFSTNGNVRRVASSTDSIVSGQVGVAGTKPIKTYTAPSIQLQRNPICQPKLGGYEERHLSKVKPQAQIHLLSQTRTRSKTSSADSQVRAPGRFQLMGVQNRTEEEIH</sequence>
<proteinExistence type="predicted"/>
<organism evidence="1 2">
    <name type="scientific">Streblomastix strix</name>
    <dbReference type="NCBI Taxonomy" id="222440"/>
    <lineage>
        <taxon>Eukaryota</taxon>
        <taxon>Metamonada</taxon>
        <taxon>Preaxostyla</taxon>
        <taxon>Oxymonadida</taxon>
        <taxon>Streblomastigidae</taxon>
        <taxon>Streblomastix</taxon>
    </lineage>
</organism>
<protein>
    <submittedName>
        <fullName evidence="1">Uncharacterized protein</fullName>
    </submittedName>
</protein>
<feature type="non-terminal residue" evidence="1">
    <location>
        <position position="126"/>
    </location>
</feature>
<dbReference type="EMBL" id="SNRW01013857">
    <property type="protein sequence ID" value="KAA6372138.1"/>
    <property type="molecule type" value="Genomic_DNA"/>
</dbReference>
<gene>
    <name evidence="1" type="ORF">EZS28_032331</name>
</gene>
<evidence type="ECO:0000313" key="2">
    <source>
        <dbReference type="Proteomes" id="UP000324800"/>
    </source>
</evidence>
<comment type="caution">
    <text evidence="1">The sequence shown here is derived from an EMBL/GenBank/DDBJ whole genome shotgun (WGS) entry which is preliminary data.</text>
</comment>
<name>A0A5J4UNY4_9EUKA</name>
<accession>A0A5J4UNY4</accession>
<dbReference type="Proteomes" id="UP000324800">
    <property type="component" value="Unassembled WGS sequence"/>
</dbReference>